<dbReference type="Gene3D" id="2.120.10.80">
    <property type="entry name" value="Kelch-type beta propeller"/>
    <property type="match status" value="1"/>
</dbReference>
<dbReference type="EMBL" id="LDAU01000157">
    <property type="protein sequence ID" value="KRX02130.1"/>
    <property type="molecule type" value="Genomic_DNA"/>
</dbReference>
<keyword evidence="3" id="KW-0175">Coiled coil</keyword>
<comment type="caution">
    <text evidence="5">The sequence shown here is derived from an EMBL/GenBank/DDBJ whole genome shotgun (WGS) entry which is preliminary data.</text>
</comment>
<evidence type="ECO:0000256" key="4">
    <source>
        <dbReference type="SAM" id="MobiDB-lite"/>
    </source>
</evidence>
<feature type="coiled-coil region" evidence="3">
    <location>
        <begin position="1040"/>
        <end position="1067"/>
    </location>
</feature>
<proteinExistence type="predicted"/>
<accession>A0A0V0QIR5</accession>
<feature type="coiled-coil region" evidence="3">
    <location>
        <begin position="759"/>
        <end position="811"/>
    </location>
</feature>
<evidence type="ECO:0000313" key="6">
    <source>
        <dbReference type="Proteomes" id="UP000054937"/>
    </source>
</evidence>
<keyword evidence="6" id="KW-1185">Reference proteome</keyword>
<evidence type="ECO:0000256" key="2">
    <source>
        <dbReference type="ARBA" id="ARBA00023004"/>
    </source>
</evidence>
<evidence type="ECO:0000313" key="5">
    <source>
        <dbReference type="EMBL" id="KRX02130.1"/>
    </source>
</evidence>
<feature type="region of interest" description="Disordered" evidence="4">
    <location>
        <begin position="822"/>
        <end position="851"/>
    </location>
</feature>
<dbReference type="PANTHER" id="PTHR47435">
    <property type="entry name" value="KELCH REPEAT PROTEIN (AFU_ORTHOLOGUE AFUA_5G12780)"/>
    <property type="match status" value="1"/>
</dbReference>
<evidence type="ECO:0000256" key="1">
    <source>
        <dbReference type="ARBA" id="ARBA00022737"/>
    </source>
</evidence>
<name>A0A0V0QIR5_PSEPJ</name>
<reference evidence="5 6" key="1">
    <citation type="journal article" date="2015" name="Sci. Rep.">
        <title>Genome of the facultative scuticociliatosis pathogen Pseudocohnilembus persalinus provides insight into its virulence through horizontal gene transfer.</title>
        <authorList>
            <person name="Xiong J."/>
            <person name="Wang G."/>
            <person name="Cheng J."/>
            <person name="Tian M."/>
            <person name="Pan X."/>
            <person name="Warren A."/>
            <person name="Jiang C."/>
            <person name="Yuan D."/>
            <person name="Miao W."/>
        </authorList>
    </citation>
    <scope>NUCLEOTIDE SEQUENCE [LARGE SCALE GENOMIC DNA]</scope>
    <source>
        <strain evidence="5">36N120E</strain>
    </source>
</reference>
<dbReference type="Pfam" id="PF24681">
    <property type="entry name" value="Kelch_KLHDC2_KLHL20_DRC7"/>
    <property type="match status" value="1"/>
</dbReference>
<organism evidence="5 6">
    <name type="scientific">Pseudocohnilembus persalinus</name>
    <name type="common">Ciliate</name>
    <dbReference type="NCBI Taxonomy" id="266149"/>
    <lineage>
        <taxon>Eukaryota</taxon>
        <taxon>Sar</taxon>
        <taxon>Alveolata</taxon>
        <taxon>Ciliophora</taxon>
        <taxon>Intramacronucleata</taxon>
        <taxon>Oligohymenophorea</taxon>
        <taxon>Scuticociliatia</taxon>
        <taxon>Philasterida</taxon>
        <taxon>Pseudocohnilembidae</taxon>
        <taxon>Pseudocohnilembus</taxon>
    </lineage>
</organism>
<feature type="compositionally biased region" description="Basic and acidic residues" evidence="4">
    <location>
        <begin position="831"/>
        <end position="851"/>
    </location>
</feature>
<dbReference type="FunCoup" id="A0A0V0QIR5">
    <property type="interactions" value="69"/>
</dbReference>
<feature type="region of interest" description="Disordered" evidence="4">
    <location>
        <begin position="1"/>
        <end position="33"/>
    </location>
</feature>
<dbReference type="Proteomes" id="UP000054937">
    <property type="component" value="Unassembled WGS sequence"/>
</dbReference>
<dbReference type="InterPro" id="IPR006652">
    <property type="entry name" value="Kelch_1"/>
</dbReference>
<evidence type="ECO:0008006" key="7">
    <source>
        <dbReference type="Google" id="ProtNLM"/>
    </source>
</evidence>
<protein>
    <recommendedName>
        <fullName evidence="7">Galactose oxidase/kelch, beta-propeller</fullName>
    </recommendedName>
</protein>
<feature type="compositionally biased region" description="Polar residues" evidence="4">
    <location>
        <begin position="1"/>
        <end position="28"/>
    </location>
</feature>
<dbReference type="GO" id="GO:0019760">
    <property type="term" value="P:glucosinolate metabolic process"/>
    <property type="evidence" value="ECO:0007669"/>
    <property type="project" value="UniProtKB-ARBA"/>
</dbReference>
<feature type="region of interest" description="Disordered" evidence="4">
    <location>
        <begin position="897"/>
        <end position="923"/>
    </location>
</feature>
<dbReference type="Pfam" id="PF01344">
    <property type="entry name" value="Kelch_1"/>
    <property type="match status" value="1"/>
</dbReference>
<sequence>MIIQKNVQQFQPSGNKSRNNSAKSQVSRQSHRKQLNNTIKIAKSNLLEIDDIISKEIKEDKKNEINKSEHIKSQNTVYKSSIKQNQQKQNYDEKWEECLISSCKIGPRSFTSGAIINNHLYIYGGQEANEKILDDFWKINLNEKTYQWQQIPQDKNNYPGPKSRHGCFFIDKYFYIFGGQSGPLQNNNQLMRFDTEKLKWKIIETQNTPPPIDSFSLIQNQTENSIYIIAGFQKYQGYTQSIYELNLTNFQWKNLTQDEQNSKKMSGRINCGSVLDQGKQIIYCFGGYDGYKRLNDMWSFDLNSKKWQKINYASKIYPIARSGMMMHFQQNKIFIYGGIHEITFELDDFFVFDIQTCNWKEINKVSILNQQQQIDFEKINVFSQNSTIQMNESQNEKNNLKQIQNQLLKSTYMSSSVGRKYSNTSQIGQYKNNSTQKKQNNNFALKKRVLSNHDHSYQTTKQNKNILDYTDSWKNNIRKQTDINLPSINNFNSNKSNYKEKEQENVIKSNQNSFYKPLSINGSFHNQWVTQYGNDYLSSKLIQENHINSNHIYNNLGQNFKKQLNNQQLSSTQGIKKTNNNFTIKNQNKSENKNQLALSSVFDMEIKSPAGNKEALQFKRFIEKKIRLLDKFELKDQNKLAEIQNEVLNSPLTCKMKIQIEQIVNQDSQLKLQSKLTDFGRKTVCKFNQPLQNDNKTLVGKRPCARDGQFYIQFQNKIIAIGGDRHNFSFNDMYILDINKVLQKSNETDKVQVQQNTSSQKISEQIELISQKKQNIEQKQTLEYFNNMEKNDKELSLLEKLKQERLAIKNKMKFIDNFVQEDKSSTNQDDVSSKDQNNDNSLDDNKLQNDSKQHQNQINFMTFNYQNNIEMLQNQNDISIDENKANQSLKIDNFMSQVNSERQSENPSPTQNKGKTQLSKQEQFEQKIKEYQQNQKPVEERLNDKGIIYNEKLKIMQDDKQYQEMNYPFQPNINKMQQECIKDQRKIQDRLYDMQKEKQYKLQNLKAYYEQQDEFKYRSQAPLTSYNSLNILADQNPNVFQRLTEKAEIMEKKKQQTKQKITQEKMKEYLFQPNISKASKSTNITDTQYLKDNNEIFQSFLSRQEEYAKSSQQRDLDDLTYNDKTQCDLHIEMKKQELELERTKHNYFSPAIYSQFTDKYQNLESKYRQENILQNIEKDKKQKRKQYLSKLKNKQQNCEANCTFQPQTNANKKISKNSKLHTIEGLENYMDNRINAYKQQKENAIAYEKAFNKHQQYDYIKHQEPTKIEAFQLSENNRNSIYKNKNIIANQKQNNQWMFLSNNRK</sequence>
<dbReference type="PANTHER" id="PTHR47435:SF4">
    <property type="entry name" value="KELCH REPEAT PROTEIN (AFU_ORTHOLOGUE AFUA_5G12780)"/>
    <property type="match status" value="1"/>
</dbReference>
<dbReference type="SUPFAM" id="SSF117281">
    <property type="entry name" value="Kelch motif"/>
    <property type="match status" value="1"/>
</dbReference>
<keyword evidence="2" id="KW-0408">Iron</keyword>
<keyword evidence="1" id="KW-0677">Repeat</keyword>
<evidence type="ECO:0000256" key="3">
    <source>
        <dbReference type="SAM" id="Coils"/>
    </source>
</evidence>
<dbReference type="InParanoid" id="A0A0V0QIR5"/>
<feature type="compositionally biased region" description="Polar residues" evidence="4">
    <location>
        <begin position="897"/>
        <end position="921"/>
    </location>
</feature>
<dbReference type="OrthoDB" id="10251809at2759"/>
<gene>
    <name evidence="5" type="ORF">PPERSA_06325</name>
</gene>
<dbReference type="InterPro" id="IPR015915">
    <property type="entry name" value="Kelch-typ_b-propeller"/>
</dbReference>